<sequence>MKTIFFRSAVLLALGLSLGLTACDKQLDIDPYQSVDAATALDTQDKVGSAVIGLYARLDSPNLYGTDLILVPELLAVDNYISFQGSFQNYRQIATRNTNSQTTTAESIWRTAYQAINQTNLVIDALPVVKDEDLKAQYEGEARFIRADMHFELVRLYAKQYEAGGANAQLGVPLNLVPIRTVEESSTLQPRATVAQVYAQVIADLKSAITLLPASNGTRASSYTAKALLARVYLQQSNFVEARTLADDVIKNSGKALSPTLQSVFTNRNSSETLLEIQQNDQNNAGTSNSGLATLFASIGQLGRGDVRVLGSFAGQYEESDARGTDSLAFGSSRKLIYLGNGARAGALRTGKYSAYGQNIPIIRLAEMYLIRAEAAFRAGDVTTALADVNRVRTRSGATPLTEAQLSLASILRERQLELAFEGFRIHDLKRTNTNILIPGANGSPATTYPITSDRLVLPIPLREINVNTTLVQNPGY</sequence>
<evidence type="ECO:0000256" key="2">
    <source>
        <dbReference type="ARBA" id="ARBA00006275"/>
    </source>
</evidence>
<dbReference type="Gene3D" id="1.25.40.390">
    <property type="match status" value="1"/>
</dbReference>
<organism evidence="9 10">
    <name type="scientific">Hymenobacter wooponensis</name>
    <dbReference type="NCBI Taxonomy" id="1525360"/>
    <lineage>
        <taxon>Bacteria</taxon>
        <taxon>Pseudomonadati</taxon>
        <taxon>Bacteroidota</taxon>
        <taxon>Cytophagia</taxon>
        <taxon>Cytophagales</taxon>
        <taxon>Hymenobacteraceae</taxon>
        <taxon>Hymenobacter</taxon>
    </lineage>
</organism>
<dbReference type="InterPro" id="IPR012944">
    <property type="entry name" value="SusD_RagB_dom"/>
</dbReference>
<evidence type="ECO:0000256" key="6">
    <source>
        <dbReference type="SAM" id="SignalP"/>
    </source>
</evidence>
<keyword evidence="4" id="KW-0472">Membrane</keyword>
<protein>
    <submittedName>
        <fullName evidence="9">RagB/SusD family nutrient uptake outer membrane protein</fullName>
    </submittedName>
</protein>
<dbReference type="OrthoDB" id="9792139at2"/>
<evidence type="ECO:0000313" key="10">
    <source>
        <dbReference type="Proteomes" id="UP000298284"/>
    </source>
</evidence>
<accession>A0A4Z0MGJ6</accession>
<dbReference type="PROSITE" id="PS51257">
    <property type="entry name" value="PROKAR_LIPOPROTEIN"/>
    <property type="match status" value="1"/>
</dbReference>
<dbReference type="Pfam" id="PF07980">
    <property type="entry name" value="SusD_RagB"/>
    <property type="match status" value="1"/>
</dbReference>
<dbReference type="AlphaFoldDB" id="A0A4Z0MGJ6"/>
<evidence type="ECO:0000259" key="7">
    <source>
        <dbReference type="Pfam" id="PF07980"/>
    </source>
</evidence>
<keyword evidence="5" id="KW-0998">Cell outer membrane</keyword>
<feature type="domain" description="RagB/SusD" evidence="7">
    <location>
        <begin position="340"/>
        <end position="477"/>
    </location>
</feature>
<dbReference type="RefSeq" id="WP_135531901.1">
    <property type="nucleotide sequence ID" value="NZ_SRKZ01000005.1"/>
</dbReference>
<comment type="caution">
    <text evidence="9">The sequence shown here is derived from an EMBL/GenBank/DDBJ whole genome shotgun (WGS) entry which is preliminary data.</text>
</comment>
<feature type="chain" id="PRO_5021196574" evidence="6">
    <location>
        <begin position="23"/>
        <end position="477"/>
    </location>
</feature>
<dbReference type="Proteomes" id="UP000298284">
    <property type="component" value="Unassembled WGS sequence"/>
</dbReference>
<proteinExistence type="inferred from homology"/>
<evidence type="ECO:0000256" key="3">
    <source>
        <dbReference type="ARBA" id="ARBA00022729"/>
    </source>
</evidence>
<dbReference type="SUPFAM" id="SSF48452">
    <property type="entry name" value="TPR-like"/>
    <property type="match status" value="1"/>
</dbReference>
<evidence type="ECO:0000256" key="1">
    <source>
        <dbReference type="ARBA" id="ARBA00004442"/>
    </source>
</evidence>
<evidence type="ECO:0000313" key="9">
    <source>
        <dbReference type="EMBL" id="TGD78912.1"/>
    </source>
</evidence>
<reference evidence="9 10" key="1">
    <citation type="submission" date="2019-04" db="EMBL/GenBank/DDBJ databases">
        <authorList>
            <person name="Feng G."/>
            <person name="Zhang J."/>
            <person name="Zhu H."/>
        </authorList>
    </citation>
    <scope>NUCLEOTIDE SEQUENCE [LARGE SCALE GENOMIC DNA]</scope>
    <source>
        <strain evidence="9 10">JCM 19491</strain>
    </source>
</reference>
<name>A0A4Z0MGJ6_9BACT</name>
<comment type="similarity">
    <text evidence="2">Belongs to the SusD family.</text>
</comment>
<evidence type="ECO:0000256" key="5">
    <source>
        <dbReference type="ARBA" id="ARBA00023237"/>
    </source>
</evidence>
<feature type="domain" description="SusD-like N-terminal" evidence="8">
    <location>
        <begin position="27"/>
        <end position="234"/>
    </location>
</feature>
<feature type="signal peptide" evidence="6">
    <location>
        <begin position="1"/>
        <end position="22"/>
    </location>
</feature>
<dbReference type="CDD" id="cd08977">
    <property type="entry name" value="SusD"/>
    <property type="match status" value="1"/>
</dbReference>
<gene>
    <name evidence="9" type="ORF">EU557_18235</name>
</gene>
<keyword evidence="10" id="KW-1185">Reference proteome</keyword>
<dbReference type="GO" id="GO:0009279">
    <property type="term" value="C:cell outer membrane"/>
    <property type="evidence" value="ECO:0007669"/>
    <property type="project" value="UniProtKB-SubCell"/>
</dbReference>
<comment type="subcellular location">
    <subcellularLocation>
        <location evidence="1">Cell outer membrane</location>
    </subcellularLocation>
</comment>
<dbReference type="Pfam" id="PF14322">
    <property type="entry name" value="SusD-like_3"/>
    <property type="match status" value="1"/>
</dbReference>
<evidence type="ECO:0000259" key="8">
    <source>
        <dbReference type="Pfam" id="PF14322"/>
    </source>
</evidence>
<dbReference type="InterPro" id="IPR033985">
    <property type="entry name" value="SusD-like_N"/>
</dbReference>
<evidence type="ECO:0000256" key="4">
    <source>
        <dbReference type="ARBA" id="ARBA00023136"/>
    </source>
</evidence>
<dbReference type="InterPro" id="IPR011990">
    <property type="entry name" value="TPR-like_helical_dom_sf"/>
</dbReference>
<dbReference type="EMBL" id="SRKZ01000005">
    <property type="protein sequence ID" value="TGD78912.1"/>
    <property type="molecule type" value="Genomic_DNA"/>
</dbReference>
<keyword evidence="3 6" id="KW-0732">Signal</keyword>